<evidence type="ECO:0000313" key="2">
    <source>
        <dbReference type="EMBL" id="MCW6510494.1"/>
    </source>
</evidence>
<proteinExistence type="predicted"/>
<keyword evidence="3" id="KW-1185">Reference proteome</keyword>
<protein>
    <submittedName>
        <fullName evidence="2">Uncharacterized protein</fullName>
    </submittedName>
</protein>
<feature type="signal peptide" evidence="1">
    <location>
        <begin position="1"/>
        <end position="22"/>
    </location>
</feature>
<dbReference type="RefSeq" id="WP_282586873.1">
    <property type="nucleotide sequence ID" value="NZ_JAMOIM010000016.1"/>
</dbReference>
<keyword evidence="1" id="KW-0732">Signal</keyword>
<accession>A0AA41YYK8</accession>
<feature type="chain" id="PRO_5041214821" evidence="1">
    <location>
        <begin position="23"/>
        <end position="139"/>
    </location>
</feature>
<dbReference type="EMBL" id="JAMOIM010000016">
    <property type="protein sequence ID" value="MCW6510494.1"/>
    <property type="molecule type" value="Genomic_DNA"/>
</dbReference>
<gene>
    <name evidence="2" type="ORF">M8523_20975</name>
</gene>
<dbReference type="AlphaFoldDB" id="A0AA41YYK8"/>
<name>A0AA41YYK8_9HYPH</name>
<evidence type="ECO:0000313" key="3">
    <source>
        <dbReference type="Proteomes" id="UP001165667"/>
    </source>
</evidence>
<reference evidence="2" key="1">
    <citation type="submission" date="2022-05" db="EMBL/GenBank/DDBJ databases">
        <authorList>
            <person name="Pankratov T."/>
        </authorList>
    </citation>
    <scope>NUCLEOTIDE SEQUENCE</scope>
    <source>
        <strain evidence="2">BP6-180914</strain>
    </source>
</reference>
<evidence type="ECO:0000256" key="1">
    <source>
        <dbReference type="SAM" id="SignalP"/>
    </source>
</evidence>
<dbReference type="Proteomes" id="UP001165667">
    <property type="component" value="Unassembled WGS sequence"/>
</dbReference>
<sequence>MRIHLAAFTLAFLAAGLSAAPAADYSGPVRHHRHYSAFGRASVGECVRTRVETIGTVPGSSASPVIRYRDGVIQDFDGGMLGQTETRPGDPIQLCLVSFTRDCGTVFENELPGRTYATGNLRTGAAWTSPDIRSSCAVR</sequence>
<organism evidence="2 3">
    <name type="scientific">Lichenifustis flavocetrariae</name>
    <dbReference type="NCBI Taxonomy" id="2949735"/>
    <lineage>
        <taxon>Bacteria</taxon>
        <taxon>Pseudomonadati</taxon>
        <taxon>Pseudomonadota</taxon>
        <taxon>Alphaproteobacteria</taxon>
        <taxon>Hyphomicrobiales</taxon>
        <taxon>Lichenihabitantaceae</taxon>
        <taxon>Lichenifustis</taxon>
    </lineage>
</organism>
<comment type="caution">
    <text evidence="2">The sequence shown here is derived from an EMBL/GenBank/DDBJ whole genome shotgun (WGS) entry which is preliminary data.</text>
</comment>